<dbReference type="Pfam" id="PF05485">
    <property type="entry name" value="THAP"/>
    <property type="match status" value="1"/>
</dbReference>
<dbReference type="SMART" id="SM00674">
    <property type="entry name" value="CENPB"/>
    <property type="match status" value="1"/>
</dbReference>
<dbReference type="InParanoid" id="G3PKL9"/>
<evidence type="ECO:0000256" key="5">
    <source>
        <dbReference type="PROSITE-ProRule" id="PRU00309"/>
    </source>
</evidence>
<keyword evidence="4 5" id="KW-0238">DNA-binding</keyword>
<dbReference type="PROSITE" id="PS50950">
    <property type="entry name" value="ZF_THAP"/>
    <property type="match status" value="1"/>
</dbReference>
<evidence type="ECO:0000256" key="6">
    <source>
        <dbReference type="SAM" id="MobiDB-lite"/>
    </source>
</evidence>
<name>G3PKL9_GASAC</name>
<dbReference type="STRING" id="69293.ENSGACP00000018149"/>
<dbReference type="GO" id="GO:0003677">
    <property type="term" value="F:DNA binding"/>
    <property type="evidence" value="ECO:0007669"/>
    <property type="project" value="UniProtKB-UniRule"/>
</dbReference>
<dbReference type="InterPro" id="IPR004875">
    <property type="entry name" value="DDE_SF_endonuclease_dom"/>
</dbReference>
<dbReference type="Bgee" id="ENSGACG00000013736">
    <property type="expression patterns" value="Expressed in embryo and 4 other cell types or tissues"/>
</dbReference>
<dbReference type="InterPro" id="IPR006612">
    <property type="entry name" value="THAP_Znf"/>
</dbReference>
<dbReference type="InterPro" id="IPR006600">
    <property type="entry name" value="HTH_CenpB_DNA-bd_dom"/>
</dbReference>
<organism evidence="9 10">
    <name type="scientific">Gasterosteus aculeatus aculeatus</name>
    <name type="common">three-spined stickleback</name>
    <dbReference type="NCBI Taxonomy" id="481459"/>
    <lineage>
        <taxon>Eukaryota</taxon>
        <taxon>Metazoa</taxon>
        <taxon>Chordata</taxon>
        <taxon>Craniata</taxon>
        <taxon>Vertebrata</taxon>
        <taxon>Euteleostomi</taxon>
        <taxon>Actinopterygii</taxon>
        <taxon>Neopterygii</taxon>
        <taxon>Teleostei</taxon>
        <taxon>Neoteleostei</taxon>
        <taxon>Acanthomorphata</taxon>
        <taxon>Eupercaria</taxon>
        <taxon>Perciformes</taxon>
        <taxon>Cottioidei</taxon>
        <taxon>Gasterosteales</taxon>
        <taxon>Gasterosteidae</taxon>
        <taxon>Gasterosteus</taxon>
    </lineage>
</organism>
<dbReference type="InterPro" id="IPR050863">
    <property type="entry name" value="CenT-Element_Derived"/>
</dbReference>
<dbReference type="SMART" id="SM00692">
    <property type="entry name" value="DM3"/>
    <property type="match status" value="1"/>
</dbReference>
<protein>
    <recommendedName>
        <fullName evidence="11">HTH CENPB-type domain-containing protein</fullName>
    </recommendedName>
</protein>
<evidence type="ECO:0000256" key="3">
    <source>
        <dbReference type="ARBA" id="ARBA00022833"/>
    </source>
</evidence>
<feature type="compositionally biased region" description="Acidic residues" evidence="6">
    <location>
        <begin position="643"/>
        <end position="652"/>
    </location>
</feature>
<feature type="domain" description="HTH CENPB-type" evidence="8">
    <location>
        <begin position="319"/>
        <end position="390"/>
    </location>
</feature>
<feature type="compositionally biased region" description="Acidic residues" evidence="6">
    <location>
        <begin position="689"/>
        <end position="709"/>
    </location>
</feature>
<dbReference type="SUPFAM" id="SSF46689">
    <property type="entry name" value="Homeodomain-like"/>
    <property type="match status" value="1"/>
</dbReference>
<evidence type="ECO:0000259" key="8">
    <source>
        <dbReference type="PROSITE" id="PS51253"/>
    </source>
</evidence>
<dbReference type="Gene3D" id="1.10.10.60">
    <property type="entry name" value="Homeodomain-like"/>
    <property type="match status" value="1"/>
</dbReference>
<feature type="region of interest" description="Disordered" evidence="6">
    <location>
        <begin position="637"/>
        <end position="709"/>
    </location>
</feature>
<dbReference type="Proteomes" id="UP000007635">
    <property type="component" value="Chromosome III"/>
</dbReference>
<feature type="domain" description="THAP-type" evidence="7">
    <location>
        <begin position="1"/>
        <end position="81"/>
    </location>
</feature>
<evidence type="ECO:0000256" key="4">
    <source>
        <dbReference type="ARBA" id="ARBA00023125"/>
    </source>
</evidence>
<dbReference type="AlphaFoldDB" id="G3PKL9"/>
<evidence type="ECO:0000256" key="2">
    <source>
        <dbReference type="ARBA" id="ARBA00022771"/>
    </source>
</evidence>
<evidence type="ECO:0000313" key="10">
    <source>
        <dbReference type="Proteomes" id="UP000007635"/>
    </source>
</evidence>
<feature type="region of interest" description="Disordered" evidence="6">
    <location>
        <begin position="73"/>
        <end position="103"/>
    </location>
</feature>
<dbReference type="Pfam" id="PF03221">
    <property type="entry name" value="HTH_Tnp_Tc5"/>
    <property type="match status" value="1"/>
</dbReference>
<dbReference type="Ensembl" id="ENSGACT00000018184.2">
    <property type="protein sequence ID" value="ENSGACP00000018149.2"/>
    <property type="gene ID" value="ENSGACG00000024141.1"/>
</dbReference>
<proteinExistence type="predicted"/>
<reference evidence="9 10" key="1">
    <citation type="journal article" date="2021" name="G3 (Bethesda)">
        <title>Improved contiguity of the threespine stickleback genome using long-read sequencing.</title>
        <authorList>
            <person name="Nath S."/>
            <person name="Shaw D.E."/>
            <person name="White M.A."/>
        </authorList>
    </citation>
    <scope>NUCLEOTIDE SEQUENCE [LARGE SCALE GENOMIC DNA]</scope>
    <source>
        <strain evidence="9 10">Lake Benthic</strain>
    </source>
</reference>
<keyword evidence="2 5" id="KW-0863">Zinc-finger</keyword>
<evidence type="ECO:0008006" key="11">
    <source>
        <dbReference type="Google" id="ProtNLM"/>
    </source>
</evidence>
<sequence length="709" mass="80269">MCSVFGCDSERRGAPRFKLPQDPEMRLLWVQFLATVNMQRFKEASWTDITICSEHFGEDCFDHRTPAHPGVINPSAVPSLGLRSGEHETDPQSPARGEPEETTEVACLRDQLKTCDAPTTFSEDSRAVQSRPIPRAVSCSTDTSNTLVSPSGQKRMDFDLIGEKAALLQMKGKYVVNEARLLRLFRHACPSCGSEVKMEKVTSGLLVVFNQRCLQCDYRSQWRSQVNVSVPAAEEQQLPEVEATPATRQISGFALRARTVVMEKARRNAYDAAFKLKAIRLAIKEGNRAAAQTLGVNESMVRRWRGQREELTRCKKRTKAFRGNKSRWPELENVLEDWVNTQRARGRSVSTVQIRLKAKTIATEKNIEHFRGGPSWCFRFMQRKGLFVRERTTPRQQLPPDLKDKIANFSEFTHRNIAENSIGPDDVINMDEVPLTFNLPLTRTVLQKGESSVTLKTTGHERTHFTCVLSCTASGLKLPPMVIFKRVTMPKEKFPKGIAVKVNKKGWMIERLMKKWLNECYGKRPGGFRHRKRALLVLDSTRAHMTDSVKAAIKMTNTIPAVIPEGTRKYLQPLDISVNRAFKLALRVQWEAWMTSSKKSFAETGRMRRATFSQVCQWILTAWSNVKESTITDAFQKAGLLRDEEEEEEDGGGGESSRADSPREESDTESTNKRGTECNEALLRLFNSDTEEEDFNGFSAQEDDGDSDQ</sequence>
<keyword evidence="3" id="KW-0862">Zinc</keyword>
<dbReference type="InterPro" id="IPR009057">
    <property type="entry name" value="Homeodomain-like_sf"/>
</dbReference>
<keyword evidence="10" id="KW-1185">Reference proteome</keyword>
<dbReference type="GO" id="GO:0008270">
    <property type="term" value="F:zinc ion binding"/>
    <property type="evidence" value="ECO:0007669"/>
    <property type="project" value="UniProtKB-KW"/>
</dbReference>
<feature type="compositionally biased region" description="Basic and acidic residues" evidence="6">
    <location>
        <begin position="657"/>
        <end position="677"/>
    </location>
</feature>
<reference evidence="9" key="2">
    <citation type="submission" date="2025-08" db="UniProtKB">
        <authorList>
            <consortium name="Ensembl"/>
        </authorList>
    </citation>
    <scope>IDENTIFICATION</scope>
</reference>
<dbReference type="SUPFAM" id="SSF57716">
    <property type="entry name" value="Glucocorticoid receptor-like (DNA-binding domain)"/>
    <property type="match status" value="1"/>
</dbReference>
<evidence type="ECO:0000256" key="1">
    <source>
        <dbReference type="ARBA" id="ARBA00022723"/>
    </source>
</evidence>
<evidence type="ECO:0000259" key="7">
    <source>
        <dbReference type="PROSITE" id="PS50950"/>
    </source>
</evidence>
<dbReference type="SMART" id="SM00980">
    <property type="entry name" value="THAP"/>
    <property type="match status" value="1"/>
</dbReference>
<evidence type="ECO:0000313" key="9">
    <source>
        <dbReference type="Ensembl" id="ENSGACP00000018149.2"/>
    </source>
</evidence>
<dbReference type="GeneTree" id="ENSGT00940000163759"/>
<dbReference type="PROSITE" id="PS51253">
    <property type="entry name" value="HTH_CENPB"/>
    <property type="match status" value="1"/>
</dbReference>
<dbReference type="PANTHER" id="PTHR19303">
    <property type="entry name" value="TRANSPOSON"/>
    <property type="match status" value="1"/>
</dbReference>
<dbReference type="PANTHER" id="PTHR19303:SF57">
    <property type="entry name" value="HTH CENPB-TYPE DOMAIN-CONTAINING PROTEIN"/>
    <property type="match status" value="1"/>
</dbReference>
<dbReference type="GO" id="GO:0005634">
    <property type="term" value="C:nucleus"/>
    <property type="evidence" value="ECO:0007669"/>
    <property type="project" value="TreeGrafter"/>
</dbReference>
<reference evidence="9" key="3">
    <citation type="submission" date="2025-09" db="UniProtKB">
        <authorList>
            <consortium name="Ensembl"/>
        </authorList>
    </citation>
    <scope>IDENTIFICATION</scope>
</reference>
<dbReference type="Pfam" id="PF03184">
    <property type="entry name" value="DDE_1"/>
    <property type="match status" value="1"/>
</dbReference>
<keyword evidence="1" id="KW-0479">Metal-binding</keyword>
<accession>G3PKL9</accession>